<dbReference type="InterPro" id="IPR050706">
    <property type="entry name" value="Cyclic-di-GMP_PDE-like"/>
</dbReference>
<dbReference type="InterPro" id="IPR029787">
    <property type="entry name" value="Nucleotide_cyclase"/>
</dbReference>
<dbReference type="PROSITE" id="PS50883">
    <property type="entry name" value="EAL"/>
    <property type="match status" value="1"/>
</dbReference>
<dbReference type="Gene3D" id="3.30.450.20">
    <property type="entry name" value="PAS domain"/>
    <property type="match status" value="1"/>
</dbReference>
<dbReference type="RefSeq" id="WP_370595974.1">
    <property type="nucleotide sequence ID" value="NZ_JALBUR010000011.1"/>
</dbReference>
<dbReference type="CDD" id="cd01948">
    <property type="entry name" value="EAL"/>
    <property type="match status" value="1"/>
</dbReference>
<sequence length="839" mass="96388">MKNLNAELPDIRGYLLSHFEQAMEQGWINIYYQPVVRSITGMVCGAEALCRWIDPEYGMISPGDLIPVLEENGRIFDLDLYVMECVCRDFHSLLNKKTDRIIPVSINLSRKDFLHEDVVERIEKIASWYQVPRELINIEITETAFIQQQSLLSAFIEQFHTLGYQVWMDDFGTAYSSLGALKDLDFDELKIDMSFLSTASEKAKIIIEDVVRMAKRIGIQTLAEGVETKDQYEFLRRIGCEKIQGFYFGRPMTGTAFGQYCRSHHLDLEPLSWKKYYDDLGRIDYQTDTTLCVVEDDGQNMQVVFINPTYEKVLAKAGITDLNGWFHEINTPNNLTHDFYRRFANEQLRKLPGTQTIIFPTGSHYLQLNGRVAASYENNDIYAMQIRYFDVHTKTPYQQNVEYFENLYFICDDIAVYDLASMTIYGVKSSLSEQPMGAGDKTMDAVQFAHDWIADFVYPADQERAKKFLDVHTLSARLHKNKGRPLSILLRCLDEEGQFVWKQNIFVMIPDTNGQKVLNVVMPAGLDEKTIQQITMENVERSGGQQRLQAAVTKGIAASILWRNQEQYASIKYFWKDRQRRFAGASRSFLDYYGFASVDDIVGKTDEDMHWHVQKEPFRDDELDVIEHGKHVQHKVGTCIARGVQHTIVADKMPVYQDGRIIGLMGWFIDQDEILQGAGKLDQIETIDSVTKLANTTGFLYSFRIYMRQLWERGEPFVLMHVSIPEYEIFLYTYGPKAGDQCLQAIAGQLNEAAGRENVIGRITGSHFFLLLQNKSEQEMTELTKEVQTRINSLRQVGGWKFAGTADIESTMMDEKRVSRDDFASAVYDMLDHFGKGNG</sequence>
<dbReference type="InterPro" id="IPR001633">
    <property type="entry name" value="EAL_dom"/>
</dbReference>
<dbReference type="PROSITE" id="PS50887">
    <property type="entry name" value="GGDEF"/>
    <property type="match status" value="1"/>
</dbReference>
<protein>
    <submittedName>
        <fullName evidence="3">EAL domain-containing protein</fullName>
    </submittedName>
</protein>
<comment type="caution">
    <text evidence="3">The sequence shown here is derived from an EMBL/GenBank/DDBJ whole genome shotgun (WGS) entry which is preliminary data.</text>
</comment>
<dbReference type="GO" id="GO:0071111">
    <property type="term" value="F:cyclic-guanylate-specific phosphodiesterase activity"/>
    <property type="evidence" value="ECO:0007669"/>
    <property type="project" value="InterPro"/>
</dbReference>
<dbReference type="Gene3D" id="3.20.20.450">
    <property type="entry name" value="EAL domain"/>
    <property type="match status" value="1"/>
</dbReference>
<dbReference type="AlphaFoldDB" id="A0AB35U1N6"/>
<dbReference type="PANTHER" id="PTHR33121">
    <property type="entry name" value="CYCLIC DI-GMP PHOSPHODIESTERASE PDEF"/>
    <property type="match status" value="1"/>
</dbReference>
<dbReference type="NCBIfam" id="TIGR00254">
    <property type="entry name" value="GGDEF"/>
    <property type="match status" value="1"/>
</dbReference>
<dbReference type="SUPFAM" id="SSF55785">
    <property type="entry name" value="PYP-like sensor domain (PAS domain)"/>
    <property type="match status" value="1"/>
</dbReference>
<accession>A0AB35U1N6</accession>
<dbReference type="SMART" id="SM00267">
    <property type="entry name" value="GGDEF"/>
    <property type="match status" value="1"/>
</dbReference>
<dbReference type="SUPFAM" id="SSF55073">
    <property type="entry name" value="Nucleotide cyclase"/>
    <property type="match status" value="1"/>
</dbReference>
<evidence type="ECO:0000313" key="4">
    <source>
        <dbReference type="Proteomes" id="UP001286174"/>
    </source>
</evidence>
<dbReference type="SMART" id="SM00052">
    <property type="entry name" value="EAL"/>
    <property type="match status" value="1"/>
</dbReference>
<evidence type="ECO:0000313" key="3">
    <source>
        <dbReference type="EMBL" id="MDX8419633.1"/>
    </source>
</evidence>
<name>A0AB35U1N6_9FIRM</name>
<feature type="domain" description="EAL" evidence="1">
    <location>
        <begin position="12"/>
        <end position="265"/>
    </location>
</feature>
<organism evidence="3 4">
    <name type="scientific">Grylomicrobium aquisgranensis</name>
    <dbReference type="NCBI Taxonomy" id="2926318"/>
    <lineage>
        <taxon>Bacteria</taxon>
        <taxon>Bacillati</taxon>
        <taxon>Bacillota</taxon>
        <taxon>Erysipelotrichia</taxon>
        <taxon>Erysipelotrichales</taxon>
        <taxon>Erysipelotrichaceae</taxon>
        <taxon>Grylomicrobium</taxon>
    </lineage>
</organism>
<dbReference type="Pfam" id="PF00563">
    <property type="entry name" value="EAL"/>
    <property type="match status" value="1"/>
</dbReference>
<dbReference type="Gene3D" id="3.30.70.270">
    <property type="match status" value="1"/>
</dbReference>
<dbReference type="Pfam" id="PF00990">
    <property type="entry name" value="GGDEF"/>
    <property type="match status" value="1"/>
</dbReference>
<dbReference type="InterPro" id="IPR035919">
    <property type="entry name" value="EAL_sf"/>
</dbReference>
<dbReference type="Proteomes" id="UP001286174">
    <property type="component" value="Unassembled WGS sequence"/>
</dbReference>
<dbReference type="InterPro" id="IPR000160">
    <property type="entry name" value="GGDEF_dom"/>
</dbReference>
<gene>
    <name evidence="3" type="ORF">MOZ60_05955</name>
</gene>
<proteinExistence type="predicted"/>
<reference evidence="3 4" key="1">
    <citation type="submission" date="2022-03" db="EMBL/GenBank/DDBJ databases">
        <title>Novel taxa within the pig intestine.</title>
        <authorList>
            <person name="Wylensek D."/>
            <person name="Bishof K."/>
            <person name="Afrizal A."/>
            <person name="Clavel T."/>
        </authorList>
    </citation>
    <scope>NUCLEOTIDE SEQUENCE [LARGE SCALE GENOMIC DNA]</scope>
    <source>
        <strain evidence="3 4">CLA-KB-P133</strain>
    </source>
</reference>
<dbReference type="EMBL" id="JALBUR010000011">
    <property type="protein sequence ID" value="MDX8419633.1"/>
    <property type="molecule type" value="Genomic_DNA"/>
</dbReference>
<dbReference type="InterPro" id="IPR035965">
    <property type="entry name" value="PAS-like_dom_sf"/>
</dbReference>
<dbReference type="InterPro" id="IPR043128">
    <property type="entry name" value="Rev_trsase/Diguanyl_cyclase"/>
</dbReference>
<evidence type="ECO:0000259" key="2">
    <source>
        <dbReference type="PROSITE" id="PS50887"/>
    </source>
</evidence>
<keyword evidence="4" id="KW-1185">Reference proteome</keyword>
<dbReference type="PANTHER" id="PTHR33121:SF79">
    <property type="entry name" value="CYCLIC DI-GMP PHOSPHODIESTERASE PDED-RELATED"/>
    <property type="match status" value="1"/>
</dbReference>
<evidence type="ECO:0000259" key="1">
    <source>
        <dbReference type="PROSITE" id="PS50883"/>
    </source>
</evidence>
<dbReference type="SUPFAM" id="SSF141868">
    <property type="entry name" value="EAL domain-like"/>
    <property type="match status" value="1"/>
</dbReference>
<feature type="domain" description="GGDEF" evidence="2">
    <location>
        <begin position="715"/>
        <end position="839"/>
    </location>
</feature>